<protein>
    <submittedName>
        <fullName evidence="1">Uncharacterized protein</fullName>
    </submittedName>
</protein>
<accession>A0A0S2KMF7</accession>
<dbReference type="RefSeq" id="WP_025065460.1">
    <property type="nucleotide sequence ID" value="NZ_CP013195.1"/>
</dbReference>
<evidence type="ECO:0000313" key="1">
    <source>
        <dbReference type="EMBL" id="ALO49294.1"/>
    </source>
</evidence>
<dbReference type="Proteomes" id="UP000056252">
    <property type="component" value="Chromosome"/>
</dbReference>
<gene>
    <name evidence="1" type="ORF">AS203_09490</name>
</gene>
<dbReference type="AlphaFoldDB" id="A0A0S2KMF7"/>
<evidence type="ECO:0000313" key="2">
    <source>
        <dbReference type="Proteomes" id="UP000056252"/>
    </source>
</evidence>
<proteinExistence type="predicted"/>
<name>A0A0S2KMF7_9BACT</name>
<reference evidence="2" key="1">
    <citation type="submission" date="2015-11" db="EMBL/GenBank/DDBJ databases">
        <authorList>
            <person name="Holder M.E."/>
            <person name="Ajami N.J."/>
            <person name="Petrosino J.F."/>
        </authorList>
    </citation>
    <scope>NUCLEOTIDE SEQUENCE [LARGE SCALE GENOMIC DNA]</scope>
    <source>
        <strain evidence="2">F0113</strain>
    </source>
</reference>
<sequence length="93" mass="10437">MTNNGYLHTCNEKHSLKEAIISFVVTPQIMDLSQYRELVETGGNLAADFQKFEPIKTMEVHVKAGLAESQRKEEYISGFKLIGFCNAKATNVI</sequence>
<dbReference type="EMBL" id="CP013195">
    <property type="protein sequence ID" value="ALO49294.1"/>
    <property type="molecule type" value="Genomic_DNA"/>
</dbReference>
<keyword evidence="2" id="KW-1185">Reference proteome</keyword>
<organism evidence="1 2">
    <name type="scientific">Hoylesella enoeca</name>
    <dbReference type="NCBI Taxonomy" id="76123"/>
    <lineage>
        <taxon>Bacteria</taxon>
        <taxon>Pseudomonadati</taxon>
        <taxon>Bacteroidota</taxon>
        <taxon>Bacteroidia</taxon>
        <taxon>Bacteroidales</taxon>
        <taxon>Prevotellaceae</taxon>
        <taxon>Hoylesella</taxon>
    </lineage>
</organism>
<dbReference type="KEGG" id="peo:AS203_09490"/>